<organism evidence="6 7">
    <name type="scientific">Ketobacter alkanivorans</name>
    <dbReference type="NCBI Taxonomy" id="1917421"/>
    <lineage>
        <taxon>Bacteria</taxon>
        <taxon>Pseudomonadati</taxon>
        <taxon>Pseudomonadota</taxon>
        <taxon>Gammaproteobacteria</taxon>
        <taxon>Pseudomonadales</taxon>
        <taxon>Ketobacteraceae</taxon>
        <taxon>Ketobacter</taxon>
    </lineage>
</organism>
<name>A0A2K9LMN6_9GAMM</name>
<dbReference type="GO" id="GO:0046872">
    <property type="term" value="F:metal ion binding"/>
    <property type="evidence" value="ECO:0007669"/>
    <property type="project" value="UniProtKB-KW"/>
</dbReference>
<feature type="domain" description="Metallo-beta-lactamase" evidence="5">
    <location>
        <begin position="87"/>
        <end position="291"/>
    </location>
</feature>
<dbReference type="GO" id="GO:0016787">
    <property type="term" value="F:hydrolase activity"/>
    <property type="evidence" value="ECO:0007669"/>
    <property type="project" value="UniProtKB-KW"/>
</dbReference>
<evidence type="ECO:0000313" key="6">
    <source>
        <dbReference type="EMBL" id="AUM13497.1"/>
    </source>
</evidence>
<gene>
    <name evidence="6" type="ORF">Kalk_14170</name>
</gene>
<dbReference type="Gene3D" id="3.60.15.10">
    <property type="entry name" value="Ribonuclease Z/Hydroxyacylglutathione hydrolase-like"/>
    <property type="match status" value="1"/>
</dbReference>
<dbReference type="CDD" id="cd07729">
    <property type="entry name" value="AHL_lactonase_MBL-fold"/>
    <property type="match status" value="1"/>
</dbReference>
<dbReference type="InterPro" id="IPR051013">
    <property type="entry name" value="MBL_superfamily_lactonases"/>
</dbReference>
<dbReference type="InterPro" id="IPR036866">
    <property type="entry name" value="RibonucZ/Hydroxyglut_hydro"/>
</dbReference>
<comment type="similarity">
    <text evidence="1">Belongs to the metallo-beta-lactamase superfamily.</text>
</comment>
<keyword evidence="4" id="KW-0862">Zinc</keyword>
<dbReference type="AlphaFoldDB" id="A0A2K9LMN6"/>
<dbReference type="EMBL" id="CP022684">
    <property type="protein sequence ID" value="AUM13497.1"/>
    <property type="molecule type" value="Genomic_DNA"/>
</dbReference>
<keyword evidence="7" id="KW-1185">Reference proteome</keyword>
<evidence type="ECO:0000256" key="2">
    <source>
        <dbReference type="ARBA" id="ARBA00022723"/>
    </source>
</evidence>
<dbReference type="InterPro" id="IPR001279">
    <property type="entry name" value="Metallo-B-lactamas"/>
</dbReference>
<keyword evidence="3" id="KW-0378">Hydrolase</keyword>
<dbReference type="SUPFAM" id="SSF56281">
    <property type="entry name" value="Metallo-hydrolase/oxidoreductase"/>
    <property type="match status" value="1"/>
</dbReference>
<evidence type="ECO:0000256" key="1">
    <source>
        <dbReference type="ARBA" id="ARBA00007749"/>
    </source>
</evidence>
<proteinExistence type="inferred from homology"/>
<dbReference type="Proteomes" id="UP000235116">
    <property type="component" value="Chromosome"/>
</dbReference>
<dbReference type="Pfam" id="PF00753">
    <property type="entry name" value="Lactamase_B"/>
    <property type="match status" value="1"/>
</dbReference>
<reference evidence="7" key="1">
    <citation type="submission" date="2017-08" db="EMBL/GenBank/DDBJ databases">
        <title>Direct submision.</title>
        <authorList>
            <person name="Kim S.-J."/>
            <person name="Rhee S.-K."/>
        </authorList>
    </citation>
    <scope>NUCLEOTIDE SEQUENCE [LARGE SCALE GENOMIC DNA]</scope>
    <source>
        <strain evidence="7">GI5</strain>
    </source>
</reference>
<evidence type="ECO:0000259" key="5">
    <source>
        <dbReference type="SMART" id="SM00849"/>
    </source>
</evidence>
<keyword evidence="2" id="KW-0479">Metal-binding</keyword>
<protein>
    <recommendedName>
        <fullName evidence="5">Metallo-beta-lactamase domain-containing protein</fullName>
    </recommendedName>
</protein>
<evidence type="ECO:0000256" key="3">
    <source>
        <dbReference type="ARBA" id="ARBA00022801"/>
    </source>
</evidence>
<dbReference type="SMART" id="SM00849">
    <property type="entry name" value="Lactamase_B"/>
    <property type="match status" value="1"/>
</dbReference>
<evidence type="ECO:0000256" key="4">
    <source>
        <dbReference type="ARBA" id="ARBA00022833"/>
    </source>
</evidence>
<sequence length="307" mass="34104">MIARRDPAINTSTDIQGMTMRTPLRTITTFLLSAAAIAALSVVASCSTNSQQTPDIKLYVFKCGNISSRDISLFSPGVNEGQSKELTDSCYLIRHPQGDLFWDAGLADSIGPDGIEVFNGALHLSVTNPLRAQLDAIGVKPEEIEWLGISHFHSDHIGNANWFNNATLLIQKEEFDAAFGANPQQYGFNPDLYSQFNASNSQILQGDHDVFGDGRVVIKRAVGHTPGHQMLYLDLSNSGPIMLSGDLYHFTSNREHQRVPSFNFDKEQTLEAMKQIEQHVKQTGAQFWIQHDKEQNATILHAPEFYN</sequence>
<dbReference type="PANTHER" id="PTHR42978">
    <property type="entry name" value="QUORUM-QUENCHING LACTONASE YTNP-RELATED-RELATED"/>
    <property type="match status" value="1"/>
</dbReference>
<dbReference type="PANTHER" id="PTHR42978:SF3">
    <property type="entry name" value="BLR3078 PROTEIN"/>
    <property type="match status" value="1"/>
</dbReference>
<dbReference type="KEGG" id="kak:Kalk_14170"/>
<evidence type="ECO:0000313" key="7">
    <source>
        <dbReference type="Proteomes" id="UP000235116"/>
    </source>
</evidence>
<accession>A0A2K9LMN6</accession>